<dbReference type="InterPro" id="IPR029063">
    <property type="entry name" value="SAM-dependent_MTases_sf"/>
</dbReference>
<feature type="domain" description="SAM-dependent MTase RsmB/NOP-type" evidence="6">
    <location>
        <begin position="147"/>
        <end position="285"/>
    </location>
</feature>
<dbReference type="PANTHER" id="PTHR22807">
    <property type="entry name" value="NOP2 YEAST -RELATED NOL1/NOP2/FMU SUN DOMAIN-CONTAINING"/>
    <property type="match status" value="1"/>
</dbReference>
<dbReference type="InterPro" id="IPR001678">
    <property type="entry name" value="MeTrfase_RsmB-F_NOP2_dom"/>
</dbReference>
<dbReference type="Pfam" id="PF01189">
    <property type="entry name" value="Methyltr_RsmB-F"/>
    <property type="match status" value="1"/>
</dbReference>
<evidence type="ECO:0000256" key="2">
    <source>
        <dbReference type="ARBA" id="ARBA00022679"/>
    </source>
</evidence>
<keyword evidence="4 5" id="KW-0694">RNA-binding</keyword>
<dbReference type="GO" id="GO:0003723">
    <property type="term" value="F:RNA binding"/>
    <property type="evidence" value="ECO:0007669"/>
    <property type="project" value="UniProtKB-UniRule"/>
</dbReference>
<comment type="caution">
    <text evidence="7">The sequence shown here is derived from an EMBL/GenBank/DDBJ whole genome shotgun (WGS) entry which is preliminary data.</text>
</comment>
<dbReference type="GO" id="GO:0006355">
    <property type="term" value="P:regulation of DNA-templated transcription"/>
    <property type="evidence" value="ECO:0007669"/>
    <property type="project" value="InterPro"/>
</dbReference>
<evidence type="ECO:0000256" key="5">
    <source>
        <dbReference type="PROSITE-ProRule" id="PRU01023"/>
    </source>
</evidence>
<evidence type="ECO:0000256" key="3">
    <source>
        <dbReference type="ARBA" id="ARBA00022691"/>
    </source>
</evidence>
<dbReference type="Gene3D" id="3.40.50.150">
    <property type="entry name" value="Vaccinia Virus protein VP39"/>
    <property type="match status" value="1"/>
</dbReference>
<feature type="non-terminal residue" evidence="7">
    <location>
        <position position="285"/>
    </location>
</feature>
<keyword evidence="2 5" id="KW-0808">Transferase</keyword>
<dbReference type="SUPFAM" id="SSF53335">
    <property type="entry name" value="S-adenosyl-L-methionine-dependent methyltransferases"/>
    <property type="match status" value="1"/>
</dbReference>
<dbReference type="InterPro" id="IPR023267">
    <property type="entry name" value="RCMT"/>
</dbReference>
<dbReference type="SUPFAM" id="SSF48013">
    <property type="entry name" value="NusB-like"/>
    <property type="match status" value="1"/>
</dbReference>
<dbReference type="InterPro" id="IPR006027">
    <property type="entry name" value="NusB_RsmB_TIM44"/>
</dbReference>
<dbReference type="PANTHER" id="PTHR22807:SF61">
    <property type="entry name" value="NOL1_NOP2_SUN FAMILY PROTEIN _ ANTITERMINATION NUSB DOMAIN-CONTAINING PROTEIN"/>
    <property type="match status" value="1"/>
</dbReference>
<comment type="caution">
    <text evidence="5">Lacks conserved residue(s) required for the propagation of feature annotation.</text>
</comment>
<proteinExistence type="inferred from homology"/>
<protein>
    <recommendedName>
        <fullName evidence="6">SAM-dependent MTase RsmB/NOP-type domain-containing protein</fullName>
    </recommendedName>
</protein>
<dbReference type="Pfam" id="PF01029">
    <property type="entry name" value="NusB"/>
    <property type="match status" value="1"/>
</dbReference>
<organism evidence="7">
    <name type="scientific">Hellea balneolensis</name>
    <dbReference type="NCBI Taxonomy" id="287478"/>
    <lineage>
        <taxon>Bacteria</taxon>
        <taxon>Pseudomonadati</taxon>
        <taxon>Pseudomonadota</taxon>
        <taxon>Alphaproteobacteria</taxon>
        <taxon>Maricaulales</taxon>
        <taxon>Robiginitomaculaceae</taxon>
        <taxon>Hellea</taxon>
    </lineage>
</organism>
<dbReference type="Gene3D" id="1.10.940.10">
    <property type="entry name" value="NusB-like"/>
    <property type="match status" value="1"/>
</dbReference>
<dbReference type="EMBL" id="DROP01000021">
    <property type="protein sequence ID" value="HHI88370.1"/>
    <property type="molecule type" value="Genomic_DNA"/>
</dbReference>
<dbReference type="GO" id="GO:0008173">
    <property type="term" value="F:RNA methyltransferase activity"/>
    <property type="evidence" value="ECO:0007669"/>
    <property type="project" value="InterPro"/>
</dbReference>
<dbReference type="Proteomes" id="UP000885806">
    <property type="component" value="Unassembled WGS sequence"/>
</dbReference>
<dbReference type="GO" id="GO:0001510">
    <property type="term" value="P:RNA methylation"/>
    <property type="evidence" value="ECO:0007669"/>
    <property type="project" value="InterPro"/>
</dbReference>
<accession>A0A7V5NWE6</accession>
<keyword evidence="3 5" id="KW-0949">S-adenosyl-L-methionine</keyword>
<dbReference type="PRINTS" id="PR02008">
    <property type="entry name" value="RCMTFAMILY"/>
</dbReference>
<dbReference type="PROSITE" id="PS51686">
    <property type="entry name" value="SAM_MT_RSMB_NOP"/>
    <property type="match status" value="1"/>
</dbReference>
<sequence length="285" mass="30948">MSSKFKTTKPGTSKKPGNSARILAANAVRAVLRDKTPLDQALSAQALFWQMEPRDRAFARLIAASVFRRRGQIDRVLKPYIKKNTPDFTMAVLRCGVAQILFLQTPAHAAVNGAVATLRRSRKTAHMAGLANAVLRRISEAGQAALKHSSTLDNLPKWLRAEWYKTYGGKALQAMADQLAKEPPLDLTLKPGADYPKGLVLPGGTIRLDKVGNVRALPGYKEGDWWVQDVSAALPVRLLGDVTGQRVLDMCAAPGGKTLQLASAGARVTALDKHESRLGRLKDNL</sequence>
<dbReference type="InterPro" id="IPR035926">
    <property type="entry name" value="NusB-like_sf"/>
</dbReference>
<evidence type="ECO:0000256" key="1">
    <source>
        <dbReference type="ARBA" id="ARBA00022603"/>
    </source>
</evidence>
<feature type="binding site" evidence="5">
    <location>
        <begin position="251"/>
        <end position="257"/>
    </location>
    <ligand>
        <name>S-adenosyl-L-methionine</name>
        <dbReference type="ChEBI" id="CHEBI:59789"/>
    </ligand>
</feature>
<name>A0A7V5NWE6_9PROT</name>
<evidence type="ECO:0000256" key="4">
    <source>
        <dbReference type="ARBA" id="ARBA00022884"/>
    </source>
</evidence>
<comment type="similarity">
    <text evidence="5">Belongs to the class I-like SAM-binding methyltransferase superfamily. RsmB/NOP family.</text>
</comment>
<evidence type="ECO:0000313" key="7">
    <source>
        <dbReference type="EMBL" id="HHI88370.1"/>
    </source>
</evidence>
<dbReference type="InterPro" id="IPR049560">
    <property type="entry name" value="MeTrfase_RsmB-F_NOP2_cat"/>
</dbReference>
<evidence type="ECO:0000259" key="6">
    <source>
        <dbReference type="PROSITE" id="PS51686"/>
    </source>
</evidence>
<gene>
    <name evidence="7" type="ORF">ENK01_00320</name>
</gene>
<feature type="binding site" evidence="5">
    <location>
        <position position="272"/>
    </location>
    <ligand>
        <name>S-adenosyl-L-methionine</name>
        <dbReference type="ChEBI" id="CHEBI:59789"/>
    </ligand>
</feature>
<reference evidence="7" key="1">
    <citation type="journal article" date="2020" name="mSystems">
        <title>Genome- and Community-Level Interaction Insights into Carbon Utilization and Element Cycling Functions of Hydrothermarchaeota in Hydrothermal Sediment.</title>
        <authorList>
            <person name="Zhou Z."/>
            <person name="Liu Y."/>
            <person name="Xu W."/>
            <person name="Pan J."/>
            <person name="Luo Z.H."/>
            <person name="Li M."/>
        </authorList>
    </citation>
    <scope>NUCLEOTIDE SEQUENCE [LARGE SCALE GENOMIC DNA]</scope>
    <source>
        <strain evidence="7">HyVt-538</strain>
    </source>
</reference>
<keyword evidence="1 5" id="KW-0489">Methyltransferase</keyword>
<dbReference type="AlphaFoldDB" id="A0A7V5NWE6"/>